<dbReference type="InterPro" id="IPR050889">
    <property type="entry name" value="Dendritic_Spine_Reg/Scaffold"/>
</dbReference>
<proteinExistence type="predicted"/>
<dbReference type="SMART" id="SM00248">
    <property type="entry name" value="ANK"/>
    <property type="match status" value="3"/>
</dbReference>
<accession>A0AAD6GYW3</accession>
<dbReference type="Gene3D" id="1.25.40.20">
    <property type="entry name" value="Ankyrin repeat-containing domain"/>
    <property type="match status" value="2"/>
</dbReference>
<dbReference type="InterPro" id="IPR036770">
    <property type="entry name" value="Ankyrin_rpt-contain_sf"/>
</dbReference>
<evidence type="ECO:0000313" key="4">
    <source>
        <dbReference type="EMBL" id="KAJ5593609.1"/>
    </source>
</evidence>
<dbReference type="PANTHER" id="PTHR24166">
    <property type="entry name" value="ROLLING PEBBLES, ISOFORM B"/>
    <property type="match status" value="1"/>
</dbReference>
<dbReference type="PANTHER" id="PTHR24166:SF48">
    <property type="entry name" value="PROTEIN VAPYRIN"/>
    <property type="match status" value="1"/>
</dbReference>
<protein>
    <submittedName>
        <fullName evidence="4">Uncharacterized protein</fullName>
    </submittedName>
</protein>
<feature type="repeat" description="ANK" evidence="3">
    <location>
        <begin position="32"/>
        <end position="64"/>
    </location>
</feature>
<reference evidence="4" key="1">
    <citation type="journal article" date="2023" name="IMA Fungus">
        <title>Comparative genomic study of the Penicillium genus elucidates a diverse pangenome and 15 lateral gene transfer events.</title>
        <authorList>
            <person name="Petersen C."/>
            <person name="Sorensen T."/>
            <person name="Nielsen M.R."/>
            <person name="Sondergaard T.E."/>
            <person name="Sorensen J.L."/>
            <person name="Fitzpatrick D.A."/>
            <person name="Frisvad J.C."/>
            <person name="Nielsen K.L."/>
        </authorList>
    </citation>
    <scope>NUCLEOTIDE SEQUENCE</scope>
    <source>
        <strain evidence="4">IBT 12815</strain>
    </source>
</reference>
<dbReference type="PROSITE" id="PS50297">
    <property type="entry name" value="ANK_REP_REGION"/>
    <property type="match status" value="1"/>
</dbReference>
<dbReference type="Proteomes" id="UP001213799">
    <property type="component" value="Unassembled WGS sequence"/>
</dbReference>
<keyword evidence="1" id="KW-0677">Repeat</keyword>
<dbReference type="InterPro" id="IPR002110">
    <property type="entry name" value="Ankyrin_rpt"/>
</dbReference>
<evidence type="ECO:0000256" key="3">
    <source>
        <dbReference type="PROSITE-ProRule" id="PRU00023"/>
    </source>
</evidence>
<name>A0AAD6GYW3_9EURO</name>
<gene>
    <name evidence="4" type="ORF">N7537_010513</name>
</gene>
<dbReference type="GeneID" id="81591809"/>
<dbReference type="SUPFAM" id="SSF48403">
    <property type="entry name" value="Ankyrin repeat"/>
    <property type="match status" value="1"/>
</dbReference>
<evidence type="ECO:0000256" key="2">
    <source>
        <dbReference type="ARBA" id="ARBA00023043"/>
    </source>
</evidence>
<sequence length="355" mass="39378">MMDLYQAAALGDTKVILAAAEQGYDIEKPDTDGKTPLWFAVQHDQSDASRLLVTRGANVETRNFSILEVAVQRGHTDIVALLWPYCKAEKELRSLESAISLGFHEIADFLVRSGEFDYQHSQAYGTDLLTGNGFPKRDCAAFQEWESFIFARHEGQLHLNRLFFDYALLLSTKADHNAGLRLAKLLLKEPNPKADVNCGIKINGRFETPLTAAAEAGNLEILAALINCPTTNLSIRGKYNWPALLHFLVSPQSITTEKGRAIAQRLSVKTHDDDHLWFSTWETGSETGFKTGLEAAFQTVIQFGDDTLMKQVIELTKGATGISIVPLLIRANESSGLRWIVNRPNMHASEVPPIL</sequence>
<dbReference type="PROSITE" id="PS50088">
    <property type="entry name" value="ANK_REPEAT"/>
    <property type="match status" value="1"/>
</dbReference>
<evidence type="ECO:0000313" key="5">
    <source>
        <dbReference type="Proteomes" id="UP001213799"/>
    </source>
</evidence>
<dbReference type="Pfam" id="PF12796">
    <property type="entry name" value="Ank_2"/>
    <property type="match status" value="1"/>
</dbReference>
<keyword evidence="2 3" id="KW-0040">ANK repeat</keyword>
<dbReference type="AlphaFoldDB" id="A0AAD6GYW3"/>
<evidence type="ECO:0000256" key="1">
    <source>
        <dbReference type="ARBA" id="ARBA00022737"/>
    </source>
</evidence>
<dbReference type="EMBL" id="JAQJAE010000005">
    <property type="protein sequence ID" value="KAJ5593609.1"/>
    <property type="molecule type" value="Genomic_DNA"/>
</dbReference>
<reference evidence="4" key="2">
    <citation type="submission" date="2023-01" db="EMBL/GenBank/DDBJ databases">
        <authorList>
            <person name="Petersen C."/>
        </authorList>
    </citation>
    <scope>NUCLEOTIDE SEQUENCE</scope>
    <source>
        <strain evidence="4">IBT 12815</strain>
    </source>
</reference>
<comment type="caution">
    <text evidence="4">The sequence shown here is derived from an EMBL/GenBank/DDBJ whole genome shotgun (WGS) entry which is preliminary data.</text>
</comment>
<organism evidence="4 5">
    <name type="scientific">Penicillium hordei</name>
    <dbReference type="NCBI Taxonomy" id="40994"/>
    <lineage>
        <taxon>Eukaryota</taxon>
        <taxon>Fungi</taxon>
        <taxon>Dikarya</taxon>
        <taxon>Ascomycota</taxon>
        <taxon>Pezizomycotina</taxon>
        <taxon>Eurotiomycetes</taxon>
        <taxon>Eurotiomycetidae</taxon>
        <taxon>Eurotiales</taxon>
        <taxon>Aspergillaceae</taxon>
        <taxon>Penicillium</taxon>
    </lineage>
</organism>
<keyword evidence="5" id="KW-1185">Reference proteome</keyword>
<dbReference type="RefSeq" id="XP_056750235.1">
    <property type="nucleotide sequence ID" value="XM_056901567.1"/>
</dbReference>